<feature type="compositionally biased region" description="Low complexity" evidence="8">
    <location>
        <begin position="263"/>
        <end position="274"/>
    </location>
</feature>
<accession>A0AAN7HS50</accession>
<dbReference type="SMART" id="SM00412">
    <property type="entry name" value="Cu_FIST"/>
    <property type="match status" value="1"/>
</dbReference>
<feature type="compositionally biased region" description="Polar residues" evidence="8">
    <location>
        <begin position="275"/>
        <end position="284"/>
    </location>
</feature>
<sequence>MPIINGQKMACAPCIRGHRSTKCNHFYDRVMIPVRKPGRPLSTCPCPPGRPCACGGVRVAIPKKQKCGCPTGAEEETEDHGKELPPAEPPMSPHRPSFRVGKPSSGKATSRKQSFDPASLERMDPGSINLIAAPSRNETTNGVPNGIATRSSPVLQGPGTSSTGVGQVMGVMATGPGSTYGSAQNHNFVSPMPYGISFPYPQPNQLQHGVKLEDGLYPNPNGSFVTAIPSPAFPNGNHTSPPLGSPAQPAMLTPKTNGVTRGASSCCSSKAQKSIPSANSGPMSQQGYGQPYIPQPQASSGSSCCASKTQGHVPATNTNPAPLPVYSQSYMPQFPYPTVFRYPGDYGSWQHPIDPAIWQQVASQTTLALTTPVPPTPNGATNETGNGDANAADDGTSHQCGCGEGCQCVGCLAHPFNAQMFQYVNNAYNGSNGSSPGDSVTGGQAQAVATNGQDSPAEVATPAVSEGSPPQEEQSLSTMDYFFVNLPISGLCGGHLDSCPCGDSCDCPGCLVHKISLN</sequence>
<dbReference type="GO" id="GO:0000981">
    <property type="term" value="F:DNA-binding transcription factor activity, RNA polymerase II-specific"/>
    <property type="evidence" value="ECO:0007669"/>
    <property type="project" value="TreeGrafter"/>
</dbReference>
<keyword evidence="4" id="KW-0186">Copper</keyword>
<feature type="region of interest" description="Disordered" evidence="8">
    <location>
        <begin position="433"/>
        <end position="474"/>
    </location>
</feature>
<dbReference type="Pfam" id="PF00649">
    <property type="entry name" value="Copper-fist"/>
    <property type="match status" value="1"/>
</dbReference>
<proteinExistence type="predicted"/>
<comment type="subcellular location">
    <subcellularLocation>
        <location evidence="1">Nucleus</location>
    </subcellularLocation>
</comment>
<feature type="domain" description="Copper-fist" evidence="9">
    <location>
        <begin position="1"/>
        <end position="41"/>
    </location>
</feature>
<dbReference type="PRINTS" id="PR00617">
    <property type="entry name" value="COPPERFIST"/>
</dbReference>
<evidence type="ECO:0000259" key="9">
    <source>
        <dbReference type="PROSITE" id="PS50073"/>
    </source>
</evidence>
<name>A0AAN7HS50_9PEZI</name>
<evidence type="ECO:0000256" key="5">
    <source>
        <dbReference type="ARBA" id="ARBA00023015"/>
    </source>
</evidence>
<keyword evidence="6" id="KW-0804">Transcription</keyword>
<dbReference type="AlphaFoldDB" id="A0AAN7HS50"/>
<evidence type="ECO:0000256" key="8">
    <source>
        <dbReference type="SAM" id="MobiDB-lite"/>
    </source>
</evidence>
<dbReference type="GO" id="GO:0005507">
    <property type="term" value="F:copper ion binding"/>
    <property type="evidence" value="ECO:0007669"/>
    <property type="project" value="InterPro"/>
</dbReference>
<dbReference type="SMART" id="SM01090">
    <property type="entry name" value="Copper-fist"/>
    <property type="match status" value="1"/>
</dbReference>
<dbReference type="InterPro" id="IPR001083">
    <property type="entry name" value="Cu_fist_DNA-bd_dom"/>
</dbReference>
<reference evidence="10" key="2">
    <citation type="submission" date="2023-05" db="EMBL/GenBank/DDBJ databases">
        <authorList>
            <consortium name="Lawrence Berkeley National Laboratory"/>
            <person name="Steindorff A."/>
            <person name="Hensen N."/>
            <person name="Bonometti L."/>
            <person name="Westerberg I."/>
            <person name="Brannstrom I.O."/>
            <person name="Guillou S."/>
            <person name="Cros-Aarteil S."/>
            <person name="Calhoun S."/>
            <person name="Haridas S."/>
            <person name="Kuo A."/>
            <person name="Mondo S."/>
            <person name="Pangilinan J."/>
            <person name="Riley R."/>
            <person name="Labutti K."/>
            <person name="Andreopoulos B."/>
            <person name="Lipzen A."/>
            <person name="Chen C."/>
            <person name="Yanf M."/>
            <person name="Daum C."/>
            <person name="Ng V."/>
            <person name="Clum A."/>
            <person name="Ohm R."/>
            <person name="Martin F."/>
            <person name="Silar P."/>
            <person name="Natvig D."/>
            <person name="Lalanne C."/>
            <person name="Gautier V."/>
            <person name="Ament-Velasquez S.L."/>
            <person name="Kruys A."/>
            <person name="Hutchinson M.I."/>
            <person name="Powell A.J."/>
            <person name="Barry K."/>
            <person name="Miller A.N."/>
            <person name="Grigoriev I.V."/>
            <person name="Debuchy R."/>
            <person name="Gladieux P."/>
            <person name="Thoren M.H."/>
            <person name="Johannesson H."/>
        </authorList>
    </citation>
    <scope>NUCLEOTIDE SEQUENCE</scope>
    <source>
        <strain evidence="10">CBS 359.72</strain>
    </source>
</reference>
<comment type="caution">
    <text evidence="10">The sequence shown here is derived from an EMBL/GenBank/DDBJ whole genome shotgun (WGS) entry which is preliminary data.</text>
</comment>
<dbReference type="GO" id="GO:0000978">
    <property type="term" value="F:RNA polymerase II cis-regulatory region sequence-specific DNA binding"/>
    <property type="evidence" value="ECO:0007669"/>
    <property type="project" value="TreeGrafter"/>
</dbReference>
<dbReference type="SUPFAM" id="SSF57879">
    <property type="entry name" value="Zinc domain conserved in yeast copper-regulated transcription factors"/>
    <property type="match status" value="1"/>
</dbReference>
<protein>
    <recommendedName>
        <fullName evidence="9">Copper-fist domain-containing protein</fullName>
    </recommendedName>
</protein>
<dbReference type="Proteomes" id="UP001303647">
    <property type="component" value="Unassembled WGS sequence"/>
</dbReference>
<dbReference type="GO" id="GO:0045944">
    <property type="term" value="P:positive regulation of transcription by RNA polymerase II"/>
    <property type="evidence" value="ECO:0007669"/>
    <property type="project" value="TreeGrafter"/>
</dbReference>
<keyword evidence="2" id="KW-0479">Metal-binding</keyword>
<evidence type="ECO:0000256" key="3">
    <source>
        <dbReference type="ARBA" id="ARBA00022833"/>
    </source>
</evidence>
<feature type="compositionally biased region" description="Polar residues" evidence="8">
    <location>
        <begin position="433"/>
        <end position="454"/>
    </location>
</feature>
<feature type="region of interest" description="Disordered" evidence="8">
    <location>
        <begin position="369"/>
        <end position="394"/>
    </location>
</feature>
<keyword evidence="7" id="KW-0539">Nucleus</keyword>
<dbReference type="EMBL" id="MU857622">
    <property type="protein sequence ID" value="KAK4249543.1"/>
    <property type="molecule type" value="Genomic_DNA"/>
</dbReference>
<dbReference type="InterPro" id="IPR036395">
    <property type="entry name" value="Cu_fist_DNA-bd_dom_sf"/>
</dbReference>
<dbReference type="GO" id="GO:0006878">
    <property type="term" value="P:intracellular copper ion homeostasis"/>
    <property type="evidence" value="ECO:0007669"/>
    <property type="project" value="TreeGrafter"/>
</dbReference>
<evidence type="ECO:0000313" key="11">
    <source>
        <dbReference type="Proteomes" id="UP001303647"/>
    </source>
</evidence>
<keyword evidence="11" id="KW-1185">Reference proteome</keyword>
<gene>
    <name evidence="10" type="ORF">C7999DRAFT_39371</name>
</gene>
<dbReference type="GO" id="GO:0005634">
    <property type="term" value="C:nucleus"/>
    <property type="evidence" value="ECO:0007669"/>
    <property type="project" value="UniProtKB-SubCell"/>
</dbReference>
<organism evidence="10 11">
    <name type="scientific">Corynascus novoguineensis</name>
    <dbReference type="NCBI Taxonomy" id="1126955"/>
    <lineage>
        <taxon>Eukaryota</taxon>
        <taxon>Fungi</taxon>
        <taxon>Dikarya</taxon>
        <taxon>Ascomycota</taxon>
        <taxon>Pezizomycotina</taxon>
        <taxon>Sordariomycetes</taxon>
        <taxon>Sordariomycetidae</taxon>
        <taxon>Sordariales</taxon>
        <taxon>Chaetomiaceae</taxon>
        <taxon>Corynascus</taxon>
    </lineage>
</organism>
<feature type="region of interest" description="Disordered" evidence="8">
    <location>
        <begin position="66"/>
        <end position="125"/>
    </location>
</feature>
<reference evidence="10" key="1">
    <citation type="journal article" date="2023" name="Mol. Phylogenet. Evol.">
        <title>Genome-scale phylogeny and comparative genomics of the fungal order Sordariales.</title>
        <authorList>
            <person name="Hensen N."/>
            <person name="Bonometti L."/>
            <person name="Westerberg I."/>
            <person name="Brannstrom I.O."/>
            <person name="Guillou S."/>
            <person name="Cros-Aarteil S."/>
            <person name="Calhoun S."/>
            <person name="Haridas S."/>
            <person name="Kuo A."/>
            <person name="Mondo S."/>
            <person name="Pangilinan J."/>
            <person name="Riley R."/>
            <person name="LaButti K."/>
            <person name="Andreopoulos B."/>
            <person name="Lipzen A."/>
            <person name="Chen C."/>
            <person name="Yan M."/>
            <person name="Daum C."/>
            <person name="Ng V."/>
            <person name="Clum A."/>
            <person name="Steindorff A."/>
            <person name="Ohm R.A."/>
            <person name="Martin F."/>
            <person name="Silar P."/>
            <person name="Natvig D.O."/>
            <person name="Lalanne C."/>
            <person name="Gautier V."/>
            <person name="Ament-Velasquez S.L."/>
            <person name="Kruys A."/>
            <person name="Hutchinson M.I."/>
            <person name="Powell A.J."/>
            <person name="Barry K."/>
            <person name="Miller A.N."/>
            <person name="Grigoriev I.V."/>
            <person name="Debuchy R."/>
            <person name="Gladieux P."/>
            <person name="Hiltunen Thoren M."/>
            <person name="Johannesson H."/>
        </authorList>
    </citation>
    <scope>NUCLEOTIDE SEQUENCE</scope>
    <source>
        <strain evidence="10">CBS 359.72</strain>
    </source>
</reference>
<keyword evidence="3" id="KW-0862">Zinc</keyword>
<dbReference type="FunFam" id="3.90.430.10:FF:000001">
    <property type="entry name" value="Copper fist DNA-binding protein"/>
    <property type="match status" value="1"/>
</dbReference>
<dbReference type="PANTHER" id="PTHR28088">
    <property type="entry name" value="TRANSCRIPTIONAL ACTIVATOR HAA1-RELATED"/>
    <property type="match status" value="1"/>
</dbReference>
<dbReference type="PANTHER" id="PTHR28088:SF9">
    <property type="entry name" value="TRANSCRIPTION FACTOR GRISEA, PUTATIVE (AFU_ORTHOLOGUE AFUA_1G13190)-RELATED"/>
    <property type="match status" value="1"/>
</dbReference>
<evidence type="ECO:0000256" key="1">
    <source>
        <dbReference type="ARBA" id="ARBA00004123"/>
    </source>
</evidence>
<evidence type="ECO:0000256" key="6">
    <source>
        <dbReference type="ARBA" id="ARBA00023163"/>
    </source>
</evidence>
<dbReference type="GO" id="GO:0006879">
    <property type="term" value="P:intracellular iron ion homeostasis"/>
    <property type="evidence" value="ECO:0007669"/>
    <property type="project" value="TreeGrafter"/>
</dbReference>
<dbReference type="PROSITE" id="PS01119">
    <property type="entry name" value="COPPER_FIST_1"/>
    <property type="match status" value="1"/>
</dbReference>
<feature type="region of interest" description="Disordered" evidence="8">
    <location>
        <begin position="257"/>
        <end position="286"/>
    </location>
</feature>
<keyword evidence="5" id="KW-0805">Transcription regulation</keyword>
<dbReference type="PROSITE" id="PS50073">
    <property type="entry name" value="COPPER_FIST_2"/>
    <property type="match status" value="1"/>
</dbReference>
<feature type="compositionally biased region" description="Polar residues" evidence="8">
    <location>
        <begin position="378"/>
        <end position="387"/>
    </location>
</feature>
<dbReference type="Gene3D" id="3.90.430.10">
    <property type="entry name" value="Copper fist DNA-binding domain"/>
    <property type="match status" value="1"/>
</dbReference>
<evidence type="ECO:0000256" key="7">
    <source>
        <dbReference type="ARBA" id="ARBA00023242"/>
    </source>
</evidence>
<evidence type="ECO:0000256" key="4">
    <source>
        <dbReference type="ARBA" id="ARBA00023008"/>
    </source>
</evidence>
<evidence type="ECO:0000256" key="2">
    <source>
        <dbReference type="ARBA" id="ARBA00022723"/>
    </source>
</evidence>
<dbReference type="InterPro" id="IPR051763">
    <property type="entry name" value="Copper_Homeo_Regul"/>
</dbReference>
<evidence type="ECO:0000313" key="10">
    <source>
        <dbReference type="EMBL" id="KAK4249543.1"/>
    </source>
</evidence>